<evidence type="ECO:0000256" key="6">
    <source>
        <dbReference type="ARBA" id="ARBA00022989"/>
    </source>
</evidence>
<dbReference type="InterPro" id="IPR011701">
    <property type="entry name" value="MFS"/>
</dbReference>
<organism evidence="10 11">
    <name type="scientific">Aerosticca soli</name>
    <dbReference type="NCBI Taxonomy" id="2010829"/>
    <lineage>
        <taxon>Bacteria</taxon>
        <taxon>Pseudomonadati</taxon>
        <taxon>Pseudomonadota</taxon>
        <taxon>Gammaproteobacteria</taxon>
        <taxon>Lysobacterales</taxon>
        <taxon>Rhodanobacteraceae</taxon>
        <taxon>Aerosticca</taxon>
    </lineage>
</organism>
<name>A0A2Z6E6R2_9GAMM</name>
<dbReference type="GO" id="GO:0005886">
    <property type="term" value="C:plasma membrane"/>
    <property type="evidence" value="ECO:0007669"/>
    <property type="project" value="UniProtKB-SubCell"/>
</dbReference>
<feature type="transmembrane region" description="Helical" evidence="8">
    <location>
        <begin position="16"/>
        <end position="37"/>
    </location>
</feature>
<dbReference type="InterPro" id="IPR036259">
    <property type="entry name" value="MFS_trans_sf"/>
</dbReference>
<feature type="transmembrane region" description="Helical" evidence="8">
    <location>
        <begin position="118"/>
        <end position="141"/>
    </location>
</feature>
<dbReference type="GO" id="GO:0015293">
    <property type="term" value="F:symporter activity"/>
    <property type="evidence" value="ECO:0007669"/>
    <property type="project" value="UniProtKB-KW"/>
</dbReference>
<evidence type="ECO:0000256" key="5">
    <source>
        <dbReference type="ARBA" id="ARBA00022847"/>
    </source>
</evidence>
<keyword evidence="5" id="KW-0769">Symport</keyword>
<feature type="transmembrane region" description="Helical" evidence="8">
    <location>
        <begin position="308"/>
        <end position="326"/>
    </location>
</feature>
<dbReference type="InterPro" id="IPR051084">
    <property type="entry name" value="H+-coupled_symporters"/>
</dbReference>
<feature type="transmembrane region" description="Helical" evidence="8">
    <location>
        <begin position="283"/>
        <end position="301"/>
    </location>
</feature>
<reference evidence="11" key="1">
    <citation type="submission" date="2018-04" db="EMBL/GenBank/DDBJ databases">
        <authorList>
            <person name="Watanabe M."/>
            <person name="Kojima H."/>
        </authorList>
    </citation>
    <scope>NUCLEOTIDE SEQUENCE [LARGE SCALE GENOMIC DNA]</scope>
    <source>
        <strain evidence="11">Dysh456</strain>
    </source>
</reference>
<evidence type="ECO:0000259" key="9">
    <source>
        <dbReference type="PROSITE" id="PS50850"/>
    </source>
</evidence>
<evidence type="ECO:0000313" key="10">
    <source>
        <dbReference type="EMBL" id="BBD80472.1"/>
    </source>
</evidence>
<feature type="transmembrane region" description="Helical" evidence="8">
    <location>
        <begin position="89"/>
        <end position="112"/>
    </location>
</feature>
<keyword evidence="11" id="KW-1185">Reference proteome</keyword>
<reference evidence="11" key="2">
    <citation type="submission" date="2018-06" db="EMBL/GenBank/DDBJ databases">
        <title>Genome sequence of Rhodanobacteraceae bacterium strain Dysh456.</title>
        <authorList>
            <person name="Fukui M."/>
        </authorList>
    </citation>
    <scope>NUCLEOTIDE SEQUENCE [LARGE SCALE GENOMIC DNA]</scope>
    <source>
        <strain evidence="11">Dysh456</strain>
    </source>
</reference>
<evidence type="ECO:0000256" key="8">
    <source>
        <dbReference type="SAM" id="Phobius"/>
    </source>
</evidence>
<sequence length="428" mass="44853">MDTRAQPITRRDVRTLLLAALGGALEFYDFVVFVFFAKVLGGVFFPPGTAPWLATLNTYGIFAAGYLARPLGGIVMAHFGDKVGRKRMFMLSVVLMALPTLGIGLLPTYAAAGAWAPMLLLVLRIVQGVAIGGEIPGAWVFVAEHAPRGRVGFACAVLTCGLTFGILLGSLLATYLNHHYAAAQLAAFGWRIPFLVGGVFGCIAVWLRRWLSETPVFEEIRARKALVEGLPLAPVLKDHLAGVVLSMLATWTLTAAIVVVILMTPTLVQTKFNLPAAVAFEGSSLASLCLCIGCVFGGVLVDRLGRGWAMVLGSAAMLVATLALYMDLRSGGAHFIALFTLAGLTCGVVGVVPSVLVGAFPAAVRFSGISFAYNVAYAIFGALTPPLIGLIAATMGALAPAQYVALAALAGIVVGLLLLRRPVLDARA</sequence>
<gene>
    <name evidence="10" type="ORF">ALSL_1825</name>
</gene>
<dbReference type="SUPFAM" id="SSF103473">
    <property type="entry name" value="MFS general substrate transporter"/>
    <property type="match status" value="1"/>
</dbReference>
<dbReference type="Gene3D" id="1.20.1250.20">
    <property type="entry name" value="MFS general substrate transporter like domains"/>
    <property type="match status" value="2"/>
</dbReference>
<feature type="transmembrane region" description="Helical" evidence="8">
    <location>
        <begin position="332"/>
        <end position="359"/>
    </location>
</feature>
<dbReference type="PROSITE" id="PS50850">
    <property type="entry name" value="MFS"/>
    <property type="match status" value="1"/>
</dbReference>
<keyword evidence="2" id="KW-0813">Transport</keyword>
<feature type="transmembrane region" description="Helical" evidence="8">
    <location>
        <begin position="240"/>
        <end position="263"/>
    </location>
</feature>
<evidence type="ECO:0000256" key="4">
    <source>
        <dbReference type="ARBA" id="ARBA00022692"/>
    </source>
</evidence>
<dbReference type="PANTHER" id="PTHR43528">
    <property type="entry name" value="ALPHA-KETOGLUTARATE PERMEASE"/>
    <property type="match status" value="1"/>
</dbReference>
<evidence type="ECO:0000256" key="3">
    <source>
        <dbReference type="ARBA" id="ARBA00022475"/>
    </source>
</evidence>
<dbReference type="Proteomes" id="UP000270530">
    <property type="component" value="Chromosome"/>
</dbReference>
<evidence type="ECO:0000256" key="2">
    <source>
        <dbReference type="ARBA" id="ARBA00022448"/>
    </source>
</evidence>
<dbReference type="KEGG" id="rbd:ALSL_1825"/>
<dbReference type="AlphaFoldDB" id="A0A2Z6E6R2"/>
<keyword evidence="7 8" id="KW-0472">Membrane</keyword>
<dbReference type="OrthoDB" id="3690818at2"/>
<feature type="transmembrane region" description="Helical" evidence="8">
    <location>
        <begin position="188"/>
        <end position="207"/>
    </location>
</feature>
<evidence type="ECO:0000256" key="1">
    <source>
        <dbReference type="ARBA" id="ARBA00004651"/>
    </source>
</evidence>
<dbReference type="FunFam" id="1.20.1250.20:FF:000001">
    <property type="entry name" value="Dicarboxylate MFS transporter"/>
    <property type="match status" value="1"/>
</dbReference>
<dbReference type="PANTHER" id="PTHR43528:SF7">
    <property type="entry name" value="MFS TRANSPORTER"/>
    <property type="match status" value="1"/>
</dbReference>
<feature type="transmembrane region" description="Helical" evidence="8">
    <location>
        <begin position="153"/>
        <end position="176"/>
    </location>
</feature>
<dbReference type="EMBL" id="AP018560">
    <property type="protein sequence ID" value="BBD80472.1"/>
    <property type="molecule type" value="Genomic_DNA"/>
</dbReference>
<evidence type="ECO:0000313" key="11">
    <source>
        <dbReference type="Proteomes" id="UP000270530"/>
    </source>
</evidence>
<dbReference type="Pfam" id="PF07690">
    <property type="entry name" value="MFS_1"/>
    <property type="match status" value="1"/>
</dbReference>
<protein>
    <submittedName>
        <fullName evidence="10">L-Proline/Glycine betaine transporter ProP</fullName>
    </submittedName>
</protein>
<evidence type="ECO:0000256" key="7">
    <source>
        <dbReference type="ARBA" id="ARBA00023136"/>
    </source>
</evidence>
<feature type="domain" description="Major facilitator superfamily (MFS) profile" evidence="9">
    <location>
        <begin position="15"/>
        <end position="423"/>
    </location>
</feature>
<accession>A0A2Z6E6R2</accession>
<feature type="transmembrane region" description="Helical" evidence="8">
    <location>
        <begin position="401"/>
        <end position="419"/>
    </location>
</feature>
<dbReference type="InterPro" id="IPR020846">
    <property type="entry name" value="MFS_dom"/>
</dbReference>
<comment type="subcellular location">
    <subcellularLocation>
        <location evidence="1">Cell membrane</location>
        <topology evidence="1">Multi-pass membrane protein</topology>
    </subcellularLocation>
</comment>
<feature type="transmembrane region" description="Helical" evidence="8">
    <location>
        <begin position="49"/>
        <end position="68"/>
    </location>
</feature>
<feature type="transmembrane region" description="Helical" evidence="8">
    <location>
        <begin position="371"/>
        <end position="395"/>
    </location>
</feature>
<proteinExistence type="predicted"/>
<keyword evidence="3" id="KW-1003">Cell membrane</keyword>
<keyword evidence="4 8" id="KW-0812">Transmembrane</keyword>
<dbReference type="RefSeq" id="WP_126538484.1">
    <property type="nucleotide sequence ID" value="NZ_AP018560.1"/>
</dbReference>
<keyword evidence="6 8" id="KW-1133">Transmembrane helix</keyword>